<dbReference type="Pfam" id="PF02661">
    <property type="entry name" value="Fic"/>
    <property type="match status" value="1"/>
</dbReference>
<proteinExistence type="predicted"/>
<dbReference type="PANTHER" id="PTHR13504:SF38">
    <property type="entry name" value="FIDO DOMAIN-CONTAINING PROTEIN"/>
    <property type="match status" value="1"/>
</dbReference>
<dbReference type="PANTHER" id="PTHR13504">
    <property type="entry name" value="FIDO DOMAIN-CONTAINING PROTEIN DDB_G0283145"/>
    <property type="match status" value="1"/>
</dbReference>
<evidence type="ECO:0000259" key="5">
    <source>
        <dbReference type="PROSITE" id="PS51459"/>
    </source>
</evidence>
<dbReference type="InterPro" id="IPR003812">
    <property type="entry name" value="Fido"/>
</dbReference>
<keyword evidence="2" id="KW-0547">Nucleotide-binding</keyword>
<name>A0A6S6RYX3_9BACT</name>
<evidence type="ECO:0000256" key="4">
    <source>
        <dbReference type="SAM" id="Coils"/>
    </source>
</evidence>
<keyword evidence="4" id="KW-0175">Coiled coil</keyword>
<feature type="active site" evidence="1">
    <location>
        <position position="443"/>
    </location>
</feature>
<feature type="site" description="Important for autoinhibition of adenylyltransferase activity" evidence="3">
    <location>
        <position position="300"/>
    </location>
</feature>
<dbReference type="GO" id="GO:0005524">
    <property type="term" value="F:ATP binding"/>
    <property type="evidence" value="ECO:0007669"/>
    <property type="project" value="UniProtKB-KW"/>
</dbReference>
<dbReference type="EMBL" id="CACVAR010000026">
    <property type="protein sequence ID" value="CAA6799041.1"/>
    <property type="molecule type" value="Genomic_DNA"/>
</dbReference>
<keyword evidence="2" id="KW-0067">ATP-binding</keyword>
<evidence type="ECO:0000256" key="1">
    <source>
        <dbReference type="PIRSR" id="PIRSR640198-1"/>
    </source>
</evidence>
<dbReference type="PROSITE" id="PS51459">
    <property type="entry name" value="FIDO"/>
    <property type="match status" value="1"/>
</dbReference>
<sequence>MPNELLSKALLELHELQQRGNIFKSEDFSGKNLTYLKKAGYLQSIIRGWYHQSYPAQNDGDTTTWYAGYWEFVSKYLENRFNGEYSLNPEASLLLHTKSSIIPKQVVVITKKGALGKVELVHGTSLFIYPEKKSFPQEVTTLNGLNVMSLEASLCKVGKLFYQKNQNEIEIALSMIKDVSSILHVLLNRERMDDATSRICGALKFVGREADAMRIKKNYETATFKQVSLVNPFLTSEPILSPSRERNPYALRLQVMWRKYRLTVMEVLEEYDLVEQERQKLLAEMDEKYQADAYHSLSIEGYKVTLNLIDKVTNGEWNPEKNSQDNETRNALAAKGYYLAFEAVKETIANVITEKKSMSHSLSAEHHVWYQKLFEPSIVSGLLEAHHLAGYRNHQVYLQGSKHVPFPKEAIVDAMEVYFELLEEEENPLVQAILGHHMFGFIHPYMDGNGRMARFVMNALLVSSGYSWVIIKVEDRNEYMQCLEEASVDGDIESFARFLLGEVAKSSISHKENNN</sequence>
<evidence type="ECO:0000313" key="6">
    <source>
        <dbReference type="EMBL" id="CAA6799041.1"/>
    </source>
</evidence>
<dbReference type="AlphaFoldDB" id="A0A6S6RYX3"/>
<evidence type="ECO:0000256" key="2">
    <source>
        <dbReference type="PIRSR" id="PIRSR640198-2"/>
    </source>
</evidence>
<feature type="domain" description="Fido" evidence="5">
    <location>
        <begin position="357"/>
        <end position="501"/>
    </location>
</feature>
<organism evidence="6">
    <name type="scientific">uncultured Sulfurovum sp</name>
    <dbReference type="NCBI Taxonomy" id="269237"/>
    <lineage>
        <taxon>Bacteria</taxon>
        <taxon>Pseudomonadati</taxon>
        <taxon>Campylobacterota</taxon>
        <taxon>Epsilonproteobacteria</taxon>
        <taxon>Campylobacterales</taxon>
        <taxon>Sulfurovaceae</taxon>
        <taxon>Sulfurovum</taxon>
        <taxon>environmental samples</taxon>
    </lineage>
</organism>
<dbReference type="InterPro" id="IPR040198">
    <property type="entry name" value="Fido_containing"/>
</dbReference>
<protein>
    <recommendedName>
        <fullName evidence="5">Fido domain-containing protein</fullName>
    </recommendedName>
</protein>
<reference evidence="6" key="1">
    <citation type="submission" date="2020-01" db="EMBL/GenBank/DDBJ databases">
        <authorList>
            <person name="Meier V. D."/>
            <person name="Meier V D."/>
        </authorList>
    </citation>
    <scope>NUCLEOTIDE SEQUENCE</scope>
    <source>
        <strain evidence="6">HLG_WM_MAG_03</strain>
    </source>
</reference>
<dbReference type="Gene3D" id="1.10.3290.10">
    <property type="entry name" value="Fido-like domain"/>
    <property type="match status" value="1"/>
</dbReference>
<feature type="binding site" evidence="2">
    <location>
        <begin position="447"/>
        <end position="454"/>
    </location>
    <ligand>
        <name>ATP</name>
        <dbReference type="ChEBI" id="CHEBI:30616"/>
    </ligand>
</feature>
<gene>
    <name evidence="6" type="ORF">HELGO_WM71943</name>
</gene>
<dbReference type="InterPro" id="IPR036597">
    <property type="entry name" value="Fido-like_dom_sf"/>
</dbReference>
<dbReference type="SUPFAM" id="SSF140931">
    <property type="entry name" value="Fic-like"/>
    <property type="match status" value="1"/>
</dbReference>
<evidence type="ECO:0000256" key="3">
    <source>
        <dbReference type="PIRSR" id="PIRSR640198-3"/>
    </source>
</evidence>
<accession>A0A6S6RYX3</accession>
<feature type="coiled-coil region" evidence="4">
    <location>
        <begin position="264"/>
        <end position="291"/>
    </location>
</feature>